<evidence type="ECO:0000313" key="2">
    <source>
        <dbReference type="Proteomes" id="UP000800235"/>
    </source>
</evidence>
<dbReference type="Proteomes" id="UP000800235">
    <property type="component" value="Unassembled WGS sequence"/>
</dbReference>
<organism evidence="1 2">
    <name type="scientific">Tothia fuscella</name>
    <dbReference type="NCBI Taxonomy" id="1048955"/>
    <lineage>
        <taxon>Eukaryota</taxon>
        <taxon>Fungi</taxon>
        <taxon>Dikarya</taxon>
        <taxon>Ascomycota</taxon>
        <taxon>Pezizomycotina</taxon>
        <taxon>Dothideomycetes</taxon>
        <taxon>Pleosporomycetidae</taxon>
        <taxon>Venturiales</taxon>
        <taxon>Cylindrosympodiaceae</taxon>
        <taxon>Tothia</taxon>
    </lineage>
</organism>
<comment type="caution">
    <text evidence="1">The sequence shown here is derived from an EMBL/GenBank/DDBJ whole genome shotgun (WGS) entry which is preliminary data.</text>
</comment>
<evidence type="ECO:0000313" key="1">
    <source>
        <dbReference type="EMBL" id="KAF2420585.1"/>
    </source>
</evidence>
<keyword evidence="2" id="KW-1185">Reference proteome</keyword>
<name>A0A9P4TTK1_9PEZI</name>
<reference evidence="1" key="1">
    <citation type="journal article" date="2020" name="Stud. Mycol.">
        <title>101 Dothideomycetes genomes: a test case for predicting lifestyles and emergence of pathogens.</title>
        <authorList>
            <person name="Haridas S."/>
            <person name="Albert R."/>
            <person name="Binder M."/>
            <person name="Bloem J."/>
            <person name="Labutti K."/>
            <person name="Salamov A."/>
            <person name="Andreopoulos B."/>
            <person name="Baker S."/>
            <person name="Barry K."/>
            <person name="Bills G."/>
            <person name="Bluhm B."/>
            <person name="Cannon C."/>
            <person name="Castanera R."/>
            <person name="Culley D."/>
            <person name="Daum C."/>
            <person name="Ezra D."/>
            <person name="Gonzalez J."/>
            <person name="Henrissat B."/>
            <person name="Kuo A."/>
            <person name="Liang C."/>
            <person name="Lipzen A."/>
            <person name="Lutzoni F."/>
            <person name="Magnuson J."/>
            <person name="Mondo S."/>
            <person name="Nolan M."/>
            <person name="Ohm R."/>
            <person name="Pangilinan J."/>
            <person name="Park H.-J."/>
            <person name="Ramirez L."/>
            <person name="Alfaro M."/>
            <person name="Sun H."/>
            <person name="Tritt A."/>
            <person name="Yoshinaga Y."/>
            <person name="Zwiers L.-H."/>
            <person name="Turgeon B."/>
            <person name="Goodwin S."/>
            <person name="Spatafora J."/>
            <person name="Crous P."/>
            <person name="Grigoriev I."/>
        </authorList>
    </citation>
    <scope>NUCLEOTIDE SEQUENCE</scope>
    <source>
        <strain evidence="1">CBS 130266</strain>
    </source>
</reference>
<feature type="non-terminal residue" evidence="1">
    <location>
        <position position="81"/>
    </location>
</feature>
<gene>
    <name evidence="1" type="ORF">EJ08DRAFT_576763</name>
</gene>
<proteinExistence type="predicted"/>
<sequence>APMRNCNMKPENQAIDRYIVHLQPNHSIQQHSETLRLSIEPHVDFIMSKRLYSDRVVYSASEINETLLSAIRSDPEVDFVE</sequence>
<feature type="non-terminal residue" evidence="1">
    <location>
        <position position="1"/>
    </location>
</feature>
<accession>A0A9P4TTK1</accession>
<protein>
    <submittedName>
        <fullName evidence="1">Uncharacterized protein</fullName>
    </submittedName>
</protein>
<dbReference type="OrthoDB" id="5361173at2759"/>
<dbReference type="EMBL" id="MU007108">
    <property type="protein sequence ID" value="KAF2420585.1"/>
    <property type="molecule type" value="Genomic_DNA"/>
</dbReference>
<dbReference type="AlphaFoldDB" id="A0A9P4TTK1"/>